<feature type="transmembrane region" description="Helical" evidence="2">
    <location>
        <begin position="146"/>
        <end position="167"/>
    </location>
</feature>
<feature type="transmembrane region" description="Helical" evidence="2">
    <location>
        <begin position="473"/>
        <end position="495"/>
    </location>
</feature>
<feature type="compositionally biased region" description="Low complexity" evidence="1">
    <location>
        <begin position="1"/>
        <end position="22"/>
    </location>
</feature>
<gene>
    <name evidence="3" type="ORF">GCM10009767_25500</name>
</gene>
<feature type="transmembrane region" description="Helical" evidence="2">
    <location>
        <begin position="367"/>
        <end position="390"/>
    </location>
</feature>
<feature type="transmembrane region" description="Helical" evidence="2">
    <location>
        <begin position="173"/>
        <end position="195"/>
    </location>
</feature>
<evidence type="ECO:0000313" key="4">
    <source>
        <dbReference type="Proteomes" id="UP001501204"/>
    </source>
</evidence>
<feature type="transmembrane region" description="Helical" evidence="2">
    <location>
        <begin position="328"/>
        <end position="347"/>
    </location>
</feature>
<evidence type="ECO:0008006" key="5">
    <source>
        <dbReference type="Google" id="ProtNLM"/>
    </source>
</evidence>
<dbReference type="EMBL" id="BAAAOA010000029">
    <property type="protein sequence ID" value="GAA1765748.1"/>
    <property type="molecule type" value="Genomic_DNA"/>
</dbReference>
<keyword evidence="2" id="KW-0812">Transmembrane</keyword>
<keyword evidence="2" id="KW-1133">Transmembrane helix</keyword>
<sequence>MTTGVATTATSSMTSTPARARTVPPPARRRRRLLVDLRIADLLQALGASVPVATARRVVLAGAAGALLMALAAGILVARVAPVLAPGADVVGLFVLLCAYAGLGALAAETLGRFRSCVSDHAQRDFFVGLDVRAADVFVVHALPRVAVASAVWGAAGLGVLIGSVQAGHGPGAAGTALLLGTPVAFGALTVAGALRSAARPENGRRHFAAVLAAAAGLAGAGAHGAVLLLAPLVPGALGQGTPAGAVPGPAPGLPVPVLLAGLAAVAVVGAAGTVTGGRALAAVSFPARHTAPPARRPRLSGPAVLQFARVLGVQRAHGWRLRAQQRITVTAAAATAALLGAASAGLRMPPLPSLPDEAWDAALRPTLGFVALMAGLALAELVSSDIGAFRYGRHLRTAVESGAARSSVALGHLAALTVPLLLPALLLVVVAWVLTGTPSAAPAAVVLGAVWAATIAEHLLPPPRTVEGTGADSPLTGVLAVVLAAAPVAVPLTFPATGPWLVPLLALTLAGGALTCLHRSLTRR</sequence>
<feature type="transmembrane region" description="Helical" evidence="2">
    <location>
        <begin position="501"/>
        <end position="518"/>
    </location>
</feature>
<reference evidence="4" key="1">
    <citation type="journal article" date="2019" name="Int. J. Syst. Evol. Microbiol.">
        <title>The Global Catalogue of Microorganisms (GCM) 10K type strain sequencing project: providing services to taxonomists for standard genome sequencing and annotation.</title>
        <authorList>
            <consortium name="The Broad Institute Genomics Platform"/>
            <consortium name="The Broad Institute Genome Sequencing Center for Infectious Disease"/>
            <person name="Wu L."/>
            <person name="Ma J."/>
        </authorList>
    </citation>
    <scope>NUCLEOTIDE SEQUENCE [LARGE SCALE GENOMIC DNA]</scope>
    <source>
        <strain evidence="4">JCM 14735</strain>
    </source>
</reference>
<name>A0ABP4X580_9MICC</name>
<evidence type="ECO:0000256" key="2">
    <source>
        <dbReference type="SAM" id="Phobius"/>
    </source>
</evidence>
<feature type="transmembrane region" description="Helical" evidence="2">
    <location>
        <begin position="207"/>
        <end position="234"/>
    </location>
</feature>
<protein>
    <recommendedName>
        <fullName evidence="5">ABC-2 type transport system permease protein</fullName>
    </recommendedName>
</protein>
<organism evidence="3 4">
    <name type="scientific">Kocuria aegyptia</name>
    <dbReference type="NCBI Taxonomy" id="330943"/>
    <lineage>
        <taxon>Bacteria</taxon>
        <taxon>Bacillati</taxon>
        <taxon>Actinomycetota</taxon>
        <taxon>Actinomycetes</taxon>
        <taxon>Micrococcales</taxon>
        <taxon>Micrococcaceae</taxon>
        <taxon>Kocuria</taxon>
    </lineage>
</organism>
<feature type="transmembrane region" description="Helical" evidence="2">
    <location>
        <begin position="441"/>
        <end position="461"/>
    </location>
</feature>
<feature type="transmembrane region" description="Helical" evidence="2">
    <location>
        <begin position="58"/>
        <end position="78"/>
    </location>
</feature>
<feature type="transmembrane region" description="Helical" evidence="2">
    <location>
        <begin position="254"/>
        <end position="275"/>
    </location>
</feature>
<feature type="transmembrane region" description="Helical" evidence="2">
    <location>
        <begin position="90"/>
        <end position="108"/>
    </location>
</feature>
<dbReference type="Proteomes" id="UP001501204">
    <property type="component" value="Unassembled WGS sequence"/>
</dbReference>
<accession>A0ABP4X580</accession>
<feature type="transmembrane region" description="Helical" evidence="2">
    <location>
        <begin position="411"/>
        <end position="435"/>
    </location>
</feature>
<feature type="region of interest" description="Disordered" evidence="1">
    <location>
        <begin position="1"/>
        <end position="26"/>
    </location>
</feature>
<evidence type="ECO:0000313" key="3">
    <source>
        <dbReference type="EMBL" id="GAA1765748.1"/>
    </source>
</evidence>
<evidence type="ECO:0000256" key="1">
    <source>
        <dbReference type="SAM" id="MobiDB-lite"/>
    </source>
</evidence>
<comment type="caution">
    <text evidence="3">The sequence shown here is derived from an EMBL/GenBank/DDBJ whole genome shotgun (WGS) entry which is preliminary data.</text>
</comment>
<keyword evidence="2" id="KW-0472">Membrane</keyword>
<keyword evidence="4" id="KW-1185">Reference proteome</keyword>
<proteinExistence type="predicted"/>